<protein>
    <recommendedName>
        <fullName evidence="2">RES domain-containing protein</fullName>
    </recommendedName>
</protein>
<dbReference type="EMBL" id="CP016808">
    <property type="protein sequence ID" value="ANY65667.1"/>
    <property type="molecule type" value="Genomic_DNA"/>
</dbReference>
<dbReference type="AlphaFoldDB" id="A0A1B2DD78"/>
<organism evidence="1">
    <name type="scientific">Paenibacillus sp. BIHB 4019</name>
    <dbReference type="NCBI Taxonomy" id="1870819"/>
    <lineage>
        <taxon>Bacteria</taxon>
        <taxon>Bacillati</taxon>
        <taxon>Bacillota</taxon>
        <taxon>Bacilli</taxon>
        <taxon>Bacillales</taxon>
        <taxon>Paenibacillaceae</taxon>
        <taxon>Paenibacillus</taxon>
    </lineage>
</organism>
<name>A0A1B2DD78_9BACL</name>
<proteinExistence type="predicted"/>
<reference evidence="1" key="1">
    <citation type="submission" date="2016-08" db="EMBL/GenBank/DDBJ databases">
        <title>Complete Genome Seqeunce of Paenibacillus sp. BIHB 4019 from tea rhizoplane.</title>
        <authorList>
            <person name="Thakur R."/>
            <person name="Swarnkar M.K."/>
            <person name="Gulati A."/>
        </authorList>
    </citation>
    <scope>NUCLEOTIDE SEQUENCE [LARGE SCALE GENOMIC DNA]</scope>
    <source>
        <strain evidence="1">BIHB4019</strain>
    </source>
</reference>
<evidence type="ECO:0000313" key="1">
    <source>
        <dbReference type="EMBL" id="ANY65667.1"/>
    </source>
</evidence>
<accession>A0A1B2DD78</accession>
<evidence type="ECO:0008006" key="2">
    <source>
        <dbReference type="Google" id="ProtNLM"/>
    </source>
</evidence>
<gene>
    <name evidence="1" type="ORF">BBD42_03715</name>
</gene>
<sequence length="439" mass="51588">MSCILCFFDNSFQKKLKRASFGLDTFIERLVYYKNSFMEHFQTLQPVTECDCEFHKMTVSDPLYITFCEDVQKDFQTKATYVEKLFDSLIDIYQAVITKSPDVRNKLFSFIKVNTTGYSSNAPAQFAEMLFRARPTGNYDPNKIHELFHIPFSKRHLVSSQRFSVAGRPMLYLAKSIPTTLAELDLPYDSLNYSLYFPIYSYFYRLGKGMYNITNSIDLTLNQIIGLMILQGSQIQYNNYTFTFSKRNADKLLGDSVLFQVLTFPKKEESTVIEEYILPQFFTDFLESSGYTGLIYQSTKELREFSSELKYKSLDYNYCFFIPETEHGDYNEKFLGLFYCVSQGNKDRDRTIEEVKQLLEECRVVIKKSNYLLDEYIILLGNIERHIENMERFNFNGHMYYESELGKIEATLMFSFLLKIEDVVTHPIKFNIILKNESF</sequence>
<dbReference type="RefSeq" id="WP_099517060.1">
    <property type="nucleotide sequence ID" value="NZ_CP016808.1"/>
</dbReference>